<dbReference type="EMBL" id="VOIH02000001">
    <property type="protein sequence ID" value="KAF3456777.1"/>
    <property type="molecule type" value="Genomic_DNA"/>
</dbReference>
<dbReference type="AlphaFoldDB" id="A0A8K0HPT5"/>
<gene>
    <name evidence="2" type="ORF">FNV43_RR01431</name>
</gene>
<organism evidence="2 3">
    <name type="scientific">Rhamnella rubrinervis</name>
    <dbReference type="NCBI Taxonomy" id="2594499"/>
    <lineage>
        <taxon>Eukaryota</taxon>
        <taxon>Viridiplantae</taxon>
        <taxon>Streptophyta</taxon>
        <taxon>Embryophyta</taxon>
        <taxon>Tracheophyta</taxon>
        <taxon>Spermatophyta</taxon>
        <taxon>Magnoliopsida</taxon>
        <taxon>eudicotyledons</taxon>
        <taxon>Gunneridae</taxon>
        <taxon>Pentapetalae</taxon>
        <taxon>rosids</taxon>
        <taxon>fabids</taxon>
        <taxon>Rosales</taxon>
        <taxon>Rhamnaceae</taxon>
        <taxon>rhamnoid group</taxon>
        <taxon>Rhamneae</taxon>
        <taxon>Rhamnella</taxon>
    </lineage>
</organism>
<sequence>MHPQRYTNYFFPTLSPQPHFHQHALAFLCLLPAPQRARRCVWPQSSYKEPAGHDSSSGGGGGRVGANNGHDEKWKKFRREALPRHLSRTKLILCQAPPRHQWRV</sequence>
<protein>
    <submittedName>
        <fullName evidence="2">Uncharacterized protein</fullName>
    </submittedName>
</protein>
<proteinExistence type="predicted"/>
<reference evidence="2" key="1">
    <citation type="submission" date="2020-03" db="EMBL/GenBank/DDBJ databases">
        <title>A high-quality chromosome-level genome assembly of a woody plant with both climbing and erect habits, Rhamnella rubrinervis.</title>
        <authorList>
            <person name="Lu Z."/>
            <person name="Yang Y."/>
            <person name="Zhu X."/>
            <person name="Sun Y."/>
        </authorList>
    </citation>
    <scope>NUCLEOTIDE SEQUENCE</scope>
    <source>
        <strain evidence="2">BYM</strain>
        <tissue evidence="2">Leaf</tissue>
    </source>
</reference>
<accession>A0A8K0HPT5</accession>
<comment type="caution">
    <text evidence="2">The sequence shown here is derived from an EMBL/GenBank/DDBJ whole genome shotgun (WGS) entry which is preliminary data.</text>
</comment>
<evidence type="ECO:0000256" key="1">
    <source>
        <dbReference type="SAM" id="MobiDB-lite"/>
    </source>
</evidence>
<evidence type="ECO:0000313" key="2">
    <source>
        <dbReference type="EMBL" id="KAF3456777.1"/>
    </source>
</evidence>
<evidence type="ECO:0000313" key="3">
    <source>
        <dbReference type="Proteomes" id="UP000796880"/>
    </source>
</evidence>
<dbReference type="Proteomes" id="UP000796880">
    <property type="component" value="Unassembled WGS sequence"/>
</dbReference>
<feature type="region of interest" description="Disordered" evidence="1">
    <location>
        <begin position="45"/>
        <end position="76"/>
    </location>
</feature>
<name>A0A8K0HPT5_9ROSA</name>
<keyword evidence="3" id="KW-1185">Reference proteome</keyword>